<feature type="region of interest" description="Disordered" evidence="1">
    <location>
        <begin position="36"/>
        <end position="63"/>
    </location>
</feature>
<sequence>MKRWRNRADKRCNQFGKATLGQSRYRMVVHRGAQYRQPAESATVNPYGGRTEAAAPDAERDEEEGNASRGVSAFFAGSLAGLLLSVGAETSRAIYTSRYLKRRNPVLHDKLQNLRDLDVLYFLVEDIVKPFETACMVGDKNQQNLTKYVNISLVDYEYKTNITHPVFPCYQRGWDGIRCFRYRAGWLVLFFLSK</sequence>
<reference evidence="2 3" key="1">
    <citation type="submission" date="2018-06" db="EMBL/GenBank/DDBJ databases">
        <authorList>
            <consortium name="Pathogen Informatics"/>
            <person name="Doyle S."/>
        </authorList>
    </citation>
    <scope>NUCLEOTIDE SEQUENCE [LARGE SCALE GENOMIC DNA]</scope>
    <source>
        <strain evidence="2 3">NCTC9128</strain>
    </source>
</reference>
<proteinExistence type="predicted"/>
<protein>
    <submittedName>
        <fullName evidence="2">Uncharacterized protein</fullName>
    </submittedName>
</protein>
<dbReference type="Proteomes" id="UP000251088">
    <property type="component" value="Unassembled WGS sequence"/>
</dbReference>
<evidence type="ECO:0000313" key="3">
    <source>
        <dbReference type="Proteomes" id="UP000251088"/>
    </source>
</evidence>
<gene>
    <name evidence="2" type="ORF">NCTC9128_06752</name>
</gene>
<organism evidence="2 3">
    <name type="scientific">Klebsiella pneumoniae</name>
    <dbReference type="NCBI Taxonomy" id="573"/>
    <lineage>
        <taxon>Bacteria</taxon>
        <taxon>Pseudomonadati</taxon>
        <taxon>Pseudomonadota</taxon>
        <taxon>Gammaproteobacteria</taxon>
        <taxon>Enterobacterales</taxon>
        <taxon>Enterobacteriaceae</taxon>
        <taxon>Klebsiella/Raoultella group</taxon>
        <taxon>Klebsiella</taxon>
        <taxon>Klebsiella pneumoniae complex</taxon>
    </lineage>
</organism>
<evidence type="ECO:0000256" key="1">
    <source>
        <dbReference type="SAM" id="MobiDB-lite"/>
    </source>
</evidence>
<accession>A0A2X3F0N8</accession>
<name>A0A2X3F0N8_KLEPN</name>
<dbReference type="EMBL" id="UAWN01000016">
    <property type="protein sequence ID" value="SQC40747.1"/>
    <property type="molecule type" value="Genomic_DNA"/>
</dbReference>
<evidence type="ECO:0000313" key="2">
    <source>
        <dbReference type="EMBL" id="SQC40747.1"/>
    </source>
</evidence>
<dbReference type="AlphaFoldDB" id="A0A2X3F0N8"/>